<keyword evidence="14" id="KW-1185">Reference proteome</keyword>
<keyword evidence="13" id="KW-0436">Ligase</keyword>
<keyword evidence="7 9" id="KW-0315">Glutamine amidotransferase</keyword>
<keyword evidence="6 9" id="KW-0061">Asparagine biosynthesis</keyword>
<dbReference type="InterPro" id="IPR006426">
    <property type="entry name" value="Asn_synth_AEB"/>
</dbReference>
<evidence type="ECO:0000313" key="14">
    <source>
        <dbReference type="Proteomes" id="UP000641646"/>
    </source>
</evidence>
<comment type="pathway">
    <text evidence="1">Amino-acid biosynthesis; L-asparagine biosynthesis; L-asparagine from L-aspartate (L-Gln route): step 1/1.</text>
</comment>
<sequence>MCGIVGIFSKEKPISAEALAKATQQLKYRGPDKQNHWIASHQRVGLGHARLSIIDLATGDQPIANEDEQLHLIANGEFYDFERIQSDLKQRGHRLRTHSDSEIALHLYEEFGTECLQHLRGEFAFILWDESKQLLFAARDRFGIKPLFYTIVNDTLYLASEAKALFAAGVTARWDEESFFQQLFLYLNQDRTLFAGVYQVPPGHYLLATHQGIQIVRYWDLDYPTLDAPPPPRNDREYIEQVRYKLEEAVKLRLRADVPVGSFLSGGLDSSAVLGIAAKYSSEPIRAFTIAFEGVGYDEGEIARETAAKVGADFQQIPVNSSDFADNIADAIWHAEILDTNCRGVARYLQSRVVHELGYKVVLSGDGSDEIFAGYGNIRQDLRGNSASGHSTPASLAGVQETLGFVPSWLKNVAVDRAFFHVLLAPDYAAKFADRDVYRIFLNQFDLQGQLLGRDRILQSLYLWSKSILPNYSLFAERLEMANSVELRLPFLDHHLFELVRQIPVSLLTSGTREKYVLREASRPFLTDTVYTRPKHPFTAPPATLTNNRLYALMQDSLRSSVMASVPFFDRSTVIALLDELPNMAERKRIALESTLMILLCTFFLQKRYNLS</sequence>
<organism evidence="13 14">
    <name type="scientific">Aerosakkonema funiforme FACHB-1375</name>
    <dbReference type="NCBI Taxonomy" id="2949571"/>
    <lineage>
        <taxon>Bacteria</taxon>
        <taxon>Bacillati</taxon>
        <taxon>Cyanobacteriota</taxon>
        <taxon>Cyanophyceae</taxon>
        <taxon>Oscillatoriophycideae</taxon>
        <taxon>Aerosakkonematales</taxon>
        <taxon>Aerosakkonemataceae</taxon>
        <taxon>Aerosakkonema</taxon>
    </lineage>
</organism>
<dbReference type="NCBIfam" id="TIGR01536">
    <property type="entry name" value="asn_synth_AEB"/>
    <property type="match status" value="1"/>
</dbReference>
<dbReference type="GO" id="GO:0005829">
    <property type="term" value="C:cytosol"/>
    <property type="evidence" value="ECO:0007669"/>
    <property type="project" value="TreeGrafter"/>
</dbReference>
<dbReference type="Gene3D" id="3.60.20.10">
    <property type="entry name" value="Glutamine Phosphoribosylpyrophosphate, subunit 1, domain 1"/>
    <property type="match status" value="1"/>
</dbReference>
<reference evidence="13" key="2">
    <citation type="submission" date="2020-08" db="EMBL/GenBank/DDBJ databases">
        <authorList>
            <person name="Chen M."/>
            <person name="Teng W."/>
            <person name="Zhao L."/>
            <person name="Hu C."/>
            <person name="Zhou Y."/>
            <person name="Han B."/>
            <person name="Song L."/>
            <person name="Shu W."/>
        </authorList>
    </citation>
    <scope>NUCLEOTIDE SEQUENCE</scope>
    <source>
        <strain evidence="13">FACHB-1375</strain>
    </source>
</reference>
<dbReference type="Gene3D" id="3.40.50.620">
    <property type="entry name" value="HUPs"/>
    <property type="match status" value="1"/>
</dbReference>
<reference evidence="13" key="1">
    <citation type="journal article" date="2015" name="ISME J.">
        <title>Draft Genome Sequence of Streptomyces incarnatus NRRL8089, which Produces the Nucleoside Antibiotic Sinefungin.</title>
        <authorList>
            <person name="Oshima K."/>
            <person name="Hattori M."/>
            <person name="Shimizu H."/>
            <person name="Fukuda K."/>
            <person name="Nemoto M."/>
            <person name="Inagaki K."/>
            <person name="Tamura T."/>
        </authorList>
    </citation>
    <scope>NUCLEOTIDE SEQUENCE</scope>
    <source>
        <strain evidence="13">FACHB-1375</strain>
    </source>
</reference>
<dbReference type="InterPro" id="IPR017932">
    <property type="entry name" value="GATase_2_dom"/>
</dbReference>
<evidence type="ECO:0000256" key="3">
    <source>
        <dbReference type="ARBA" id="ARBA00012737"/>
    </source>
</evidence>
<dbReference type="SUPFAM" id="SSF56235">
    <property type="entry name" value="N-terminal nucleophile aminohydrolases (Ntn hydrolases)"/>
    <property type="match status" value="1"/>
</dbReference>
<dbReference type="PIRSF" id="PIRSF001589">
    <property type="entry name" value="Asn_synthetase_glu-h"/>
    <property type="match status" value="1"/>
</dbReference>
<dbReference type="CDD" id="cd00712">
    <property type="entry name" value="AsnB"/>
    <property type="match status" value="1"/>
</dbReference>
<evidence type="ECO:0000259" key="12">
    <source>
        <dbReference type="PROSITE" id="PS51278"/>
    </source>
</evidence>
<proteinExistence type="inferred from homology"/>
<evidence type="ECO:0000256" key="1">
    <source>
        <dbReference type="ARBA" id="ARBA00005187"/>
    </source>
</evidence>
<evidence type="ECO:0000256" key="5">
    <source>
        <dbReference type="ARBA" id="ARBA00022840"/>
    </source>
</evidence>
<dbReference type="InterPro" id="IPR001962">
    <property type="entry name" value="Asn_synthase"/>
</dbReference>
<dbReference type="EC" id="6.3.5.4" evidence="3"/>
<feature type="domain" description="Glutamine amidotransferase type-2" evidence="12">
    <location>
        <begin position="2"/>
        <end position="211"/>
    </location>
</feature>
<comment type="caution">
    <text evidence="13">The sequence shown here is derived from an EMBL/GenBank/DDBJ whole genome shotgun (WGS) entry which is preliminary data.</text>
</comment>
<evidence type="ECO:0000256" key="9">
    <source>
        <dbReference type="PIRSR" id="PIRSR001589-1"/>
    </source>
</evidence>
<dbReference type="PANTHER" id="PTHR43284:SF1">
    <property type="entry name" value="ASPARAGINE SYNTHETASE"/>
    <property type="match status" value="1"/>
</dbReference>
<protein>
    <recommendedName>
        <fullName evidence="3">asparagine synthase (glutamine-hydrolyzing)</fullName>
        <ecNumber evidence="3">6.3.5.4</ecNumber>
    </recommendedName>
</protein>
<evidence type="ECO:0000256" key="10">
    <source>
        <dbReference type="PIRSR" id="PIRSR001589-2"/>
    </source>
</evidence>
<evidence type="ECO:0000256" key="8">
    <source>
        <dbReference type="ARBA" id="ARBA00048741"/>
    </source>
</evidence>
<dbReference type="AlphaFoldDB" id="A0A926VH07"/>
<keyword evidence="5 10" id="KW-0067">ATP-binding</keyword>
<feature type="binding site" evidence="10">
    <location>
        <position position="290"/>
    </location>
    <ligand>
        <name>ATP</name>
        <dbReference type="ChEBI" id="CHEBI:30616"/>
    </ligand>
</feature>
<dbReference type="InterPro" id="IPR051786">
    <property type="entry name" value="ASN_synthetase/amidase"/>
</dbReference>
<accession>A0A926VH07</accession>
<dbReference type="GO" id="GO:0004066">
    <property type="term" value="F:asparagine synthase (glutamine-hydrolyzing) activity"/>
    <property type="evidence" value="ECO:0007669"/>
    <property type="project" value="UniProtKB-EC"/>
</dbReference>
<feature type="active site" description="For GATase activity" evidence="9">
    <location>
        <position position="2"/>
    </location>
</feature>
<evidence type="ECO:0000256" key="4">
    <source>
        <dbReference type="ARBA" id="ARBA00022741"/>
    </source>
</evidence>
<keyword evidence="4 10" id="KW-0547">Nucleotide-binding</keyword>
<evidence type="ECO:0000313" key="13">
    <source>
        <dbReference type="EMBL" id="MBD2182489.1"/>
    </source>
</evidence>
<feature type="binding site" evidence="10">
    <location>
        <begin position="364"/>
        <end position="365"/>
    </location>
    <ligand>
        <name>ATP</name>
        <dbReference type="ChEBI" id="CHEBI:30616"/>
    </ligand>
</feature>
<dbReference type="PANTHER" id="PTHR43284">
    <property type="entry name" value="ASPARAGINE SYNTHETASE (GLUTAMINE-HYDROLYZING)"/>
    <property type="match status" value="1"/>
</dbReference>
<evidence type="ECO:0000256" key="11">
    <source>
        <dbReference type="PIRSR" id="PIRSR001589-3"/>
    </source>
</evidence>
<dbReference type="PROSITE" id="PS51278">
    <property type="entry name" value="GATASE_TYPE_2"/>
    <property type="match status" value="1"/>
</dbReference>
<dbReference type="RefSeq" id="WP_190465300.1">
    <property type="nucleotide sequence ID" value="NZ_JACJPW010000037.1"/>
</dbReference>
<feature type="binding site" evidence="10">
    <location>
        <position position="100"/>
    </location>
    <ligand>
        <name>L-glutamine</name>
        <dbReference type="ChEBI" id="CHEBI:58359"/>
    </ligand>
</feature>
<dbReference type="Pfam" id="PF13537">
    <property type="entry name" value="GATase_7"/>
    <property type="match status" value="1"/>
</dbReference>
<dbReference type="InterPro" id="IPR033738">
    <property type="entry name" value="AsnB_N"/>
</dbReference>
<dbReference type="InterPro" id="IPR014729">
    <property type="entry name" value="Rossmann-like_a/b/a_fold"/>
</dbReference>
<dbReference type="CDD" id="cd01991">
    <property type="entry name" value="Asn_synthase_B_C"/>
    <property type="match status" value="1"/>
</dbReference>
<dbReference type="GO" id="GO:0006529">
    <property type="term" value="P:asparagine biosynthetic process"/>
    <property type="evidence" value="ECO:0007669"/>
    <property type="project" value="UniProtKB-KW"/>
</dbReference>
<comment type="similarity">
    <text evidence="2">Belongs to the asparagine synthetase family.</text>
</comment>
<dbReference type="EMBL" id="JACJPW010000037">
    <property type="protein sequence ID" value="MBD2182489.1"/>
    <property type="molecule type" value="Genomic_DNA"/>
</dbReference>
<evidence type="ECO:0000256" key="2">
    <source>
        <dbReference type="ARBA" id="ARBA00005752"/>
    </source>
</evidence>
<name>A0A926VH07_9CYAN</name>
<keyword evidence="9" id="KW-0028">Amino-acid biosynthesis</keyword>
<dbReference type="Pfam" id="PF00733">
    <property type="entry name" value="Asn_synthase"/>
    <property type="match status" value="1"/>
</dbReference>
<gene>
    <name evidence="13" type="primary">asnB</name>
    <name evidence="13" type="ORF">H6G03_15530</name>
</gene>
<evidence type="ECO:0000256" key="6">
    <source>
        <dbReference type="ARBA" id="ARBA00022888"/>
    </source>
</evidence>
<dbReference type="InterPro" id="IPR029055">
    <property type="entry name" value="Ntn_hydrolases_N"/>
</dbReference>
<dbReference type="Proteomes" id="UP000641646">
    <property type="component" value="Unassembled WGS sequence"/>
</dbReference>
<dbReference type="SUPFAM" id="SSF52402">
    <property type="entry name" value="Adenine nucleotide alpha hydrolases-like"/>
    <property type="match status" value="1"/>
</dbReference>
<comment type="catalytic activity">
    <reaction evidence="8">
        <text>L-aspartate + L-glutamine + ATP + H2O = L-asparagine + L-glutamate + AMP + diphosphate + H(+)</text>
        <dbReference type="Rhea" id="RHEA:12228"/>
        <dbReference type="ChEBI" id="CHEBI:15377"/>
        <dbReference type="ChEBI" id="CHEBI:15378"/>
        <dbReference type="ChEBI" id="CHEBI:29985"/>
        <dbReference type="ChEBI" id="CHEBI:29991"/>
        <dbReference type="ChEBI" id="CHEBI:30616"/>
        <dbReference type="ChEBI" id="CHEBI:33019"/>
        <dbReference type="ChEBI" id="CHEBI:58048"/>
        <dbReference type="ChEBI" id="CHEBI:58359"/>
        <dbReference type="ChEBI" id="CHEBI:456215"/>
        <dbReference type="EC" id="6.3.5.4"/>
    </reaction>
</comment>
<dbReference type="GO" id="GO:0005524">
    <property type="term" value="F:ATP binding"/>
    <property type="evidence" value="ECO:0007669"/>
    <property type="project" value="UniProtKB-KW"/>
</dbReference>
<evidence type="ECO:0000256" key="7">
    <source>
        <dbReference type="ARBA" id="ARBA00022962"/>
    </source>
</evidence>
<feature type="site" description="Important for beta-aspartyl-AMP intermediate formation" evidence="11">
    <location>
        <position position="366"/>
    </location>
</feature>